<gene>
    <name evidence="1" type="ORF">L6452_08557</name>
</gene>
<accession>A0ACB9DI13</accession>
<protein>
    <submittedName>
        <fullName evidence="1">Uncharacterized protein</fullName>
    </submittedName>
</protein>
<dbReference type="Proteomes" id="UP001055879">
    <property type="component" value="Linkage Group LG03"/>
</dbReference>
<keyword evidence="2" id="KW-1185">Reference proteome</keyword>
<name>A0ACB9DI13_ARCLA</name>
<comment type="caution">
    <text evidence="1">The sequence shown here is derived from an EMBL/GenBank/DDBJ whole genome shotgun (WGS) entry which is preliminary data.</text>
</comment>
<evidence type="ECO:0000313" key="2">
    <source>
        <dbReference type="Proteomes" id="UP001055879"/>
    </source>
</evidence>
<organism evidence="1 2">
    <name type="scientific">Arctium lappa</name>
    <name type="common">Greater burdock</name>
    <name type="synonym">Lappa major</name>
    <dbReference type="NCBI Taxonomy" id="4217"/>
    <lineage>
        <taxon>Eukaryota</taxon>
        <taxon>Viridiplantae</taxon>
        <taxon>Streptophyta</taxon>
        <taxon>Embryophyta</taxon>
        <taxon>Tracheophyta</taxon>
        <taxon>Spermatophyta</taxon>
        <taxon>Magnoliopsida</taxon>
        <taxon>eudicotyledons</taxon>
        <taxon>Gunneridae</taxon>
        <taxon>Pentapetalae</taxon>
        <taxon>asterids</taxon>
        <taxon>campanulids</taxon>
        <taxon>Asterales</taxon>
        <taxon>Asteraceae</taxon>
        <taxon>Carduoideae</taxon>
        <taxon>Cardueae</taxon>
        <taxon>Arctiinae</taxon>
        <taxon>Arctium</taxon>
    </lineage>
</organism>
<proteinExistence type="predicted"/>
<reference evidence="2" key="1">
    <citation type="journal article" date="2022" name="Mol. Ecol. Resour.">
        <title>The genomes of chicory, endive, great burdock and yacon provide insights into Asteraceae palaeo-polyploidization history and plant inulin production.</title>
        <authorList>
            <person name="Fan W."/>
            <person name="Wang S."/>
            <person name="Wang H."/>
            <person name="Wang A."/>
            <person name="Jiang F."/>
            <person name="Liu H."/>
            <person name="Zhao H."/>
            <person name="Xu D."/>
            <person name="Zhang Y."/>
        </authorList>
    </citation>
    <scope>NUCLEOTIDE SEQUENCE [LARGE SCALE GENOMIC DNA]</scope>
    <source>
        <strain evidence="2">cv. Niubang</strain>
    </source>
</reference>
<reference evidence="1 2" key="2">
    <citation type="journal article" date="2022" name="Mol. Ecol. Resour.">
        <title>The genomes of chicory, endive, great burdock and yacon provide insights into Asteraceae paleo-polyploidization history and plant inulin production.</title>
        <authorList>
            <person name="Fan W."/>
            <person name="Wang S."/>
            <person name="Wang H."/>
            <person name="Wang A."/>
            <person name="Jiang F."/>
            <person name="Liu H."/>
            <person name="Zhao H."/>
            <person name="Xu D."/>
            <person name="Zhang Y."/>
        </authorList>
    </citation>
    <scope>NUCLEOTIDE SEQUENCE [LARGE SCALE GENOMIC DNA]</scope>
    <source>
        <strain evidence="2">cv. Niubang</strain>
    </source>
</reference>
<sequence length="755" mass="86476">MEPKKVFEAMKDSSWIEAMQEELLQFKLQEVWDLVDLPKGHRAIGTKWIFRNKKDERGIVIRYKARLVAQGYTQEEGIDCEEVFAPVASIEAIRLFLAYASYMKFKVYQMDVNRAFLYGTIDEEVYVCQPPRFENPSYPDRVYKLKKALYGLHQAPRAWYDTLSTYLLENGFERGIIDKTLFIKRSKKDILLVQIYMDDIIFGSTKDQMCRDFEKLMHKSFKMSSMGELTFFLGLQVKQKKDGIFISQSKYVKDILDKCGLTDSKPASTPMETHKQITVDLEGEDVDVHLYRSMIGSLMYLTASRPDIMFLVGLCVRFQVKPKQSHLQAVKRIFRYLRGQPRLGLWYPYETNFDLIAYSDSDLGGANMDRKPTSGGCQLLGARLVSWQCKKQTTVSLSTTEVEYITAASCCSQVLWIQNQMLDYGVTFLHTPIFIDNSSAISIVNNPVKHSKTKHIEIRTSASVQNTQASMASMAFIDEHNEIAMLQKPKQVAGFHQIANATIVTENGVQIMKTRVCDKPLSVSEEVIRICLRLDDAAGITSIPNEDLFSNFSRMGYGGQLGGFKFSKAKFYTQWRFLVHTLMYCISKKTTGWSEFSSTIAYALVCLATARMYNFSRMIFSDLVSNLGSKKSFYMYPRSWQVVSELVLSEMSFSMENTAESNSTLVSKVPMLRPNEFDMWKIRIKQYILLTDYSMWDIIENGPSDVGKIGEDGKRTPPKTDADRKTRQTEMKALSTLLLAIPNEYQHQFCNCTDA</sequence>
<evidence type="ECO:0000313" key="1">
    <source>
        <dbReference type="EMBL" id="KAI3746135.1"/>
    </source>
</evidence>
<dbReference type="EMBL" id="CM042049">
    <property type="protein sequence ID" value="KAI3746135.1"/>
    <property type="molecule type" value="Genomic_DNA"/>
</dbReference>